<dbReference type="PANTHER" id="PTHR11022:SF41">
    <property type="entry name" value="PEPTIDOGLYCAN-RECOGNITION PROTEIN LC-RELATED"/>
    <property type="match status" value="1"/>
</dbReference>
<dbReference type="InterPro" id="IPR015510">
    <property type="entry name" value="PGRP"/>
</dbReference>
<evidence type="ECO:0000256" key="8">
    <source>
        <dbReference type="SAM" id="SignalP"/>
    </source>
</evidence>
<proteinExistence type="inferred from homology"/>
<feature type="signal peptide" evidence="8">
    <location>
        <begin position="1"/>
        <end position="22"/>
    </location>
</feature>
<evidence type="ECO:0000313" key="11">
    <source>
        <dbReference type="Proteomes" id="UP000695007"/>
    </source>
</evidence>
<keyword evidence="11" id="KW-1185">Reference proteome</keyword>
<comment type="similarity">
    <text evidence="1 6">Belongs to the N-acetylmuramoyl-L-alanine amidase 2 family.</text>
</comment>
<evidence type="ECO:0000256" key="5">
    <source>
        <dbReference type="ARBA" id="ARBA00023157"/>
    </source>
</evidence>
<evidence type="ECO:0000313" key="12">
    <source>
        <dbReference type="RefSeq" id="XP_011495714.1"/>
    </source>
</evidence>
<sequence>MNSKYLMFIAIIFFGTFASGLCNNLTNTFRIISRNEWGAELPRLPPIELKVYPAPFVIITHTLTEHCSNERTCGKLIRGIQDMHMLQIGWNDIAHNFLVGGDGNIYEGRGWNVEGAHTRKFNHRSIAIAFMGDYSETPATQQQLDVVKNFIQYSAQAGKIASNYKLVCQRQAEFTRNPGDILYEIIKTWDHFVPGLVY</sequence>
<feature type="chain" id="PRO_5042568586" description="Peptidoglycan-recognition protein" evidence="8">
    <location>
        <begin position="23"/>
        <end position="198"/>
    </location>
</feature>
<accession>A0AAJ6VM06</accession>
<gene>
    <name evidence="12" type="primary">LOC105360504</name>
</gene>
<name>A0AAJ6VM06_9HYME</name>
<dbReference type="SUPFAM" id="SSF55846">
    <property type="entry name" value="N-acetylmuramoyl-L-alanine amidase-like"/>
    <property type="match status" value="1"/>
</dbReference>
<evidence type="ECO:0000256" key="1">
    <source>
        <dbReference type="ARBA" id="ARBA00007553"/>
    </source>
</evidence>
<dbReference type="PIRSF" id="PIRSF037945">
    <property type="entry name" value="PGRPs"/>
    <property type="match status" value="1"/>
</dbReference>
<feature type="domain" description="N-acetylmuramoyl-L-alanine amidase" evidence="9">
    <location>
        <begin position="39"/>
        <end position="179"/>
    </location>
</feature>
<dbReference type="CDD" id="cd06583">
    <property type="entry name" value="PGRP"/>
    <property type="match status" value="1"/>
</dbReference>
<dbReference type="Proteomes" id="UP000695007">
    <property type="component" value="Unplaced"/>
</dbReference>
<dbReference type="GO" id="GO:0009253">
    <property type="term" value="P:peptidoglycan catabolic process"/>
    <property type="evidence" value="ECO:0007669"/>
    <property type="project" value="InterPro"/>
</dbReference>
<dbReference type="GO" id="GO:0008270">
    <property type="term" value="F:zinc ion binding"/>
    <property type="evidence" value="ECO:0007669"/>
    <property type="project" value="InterPro"/>
</dbReference>
<dbReference type="AlphaFoldDB" id="A0AAJ6VM06"/>
<dbReference type="PANTHER" id="PTHR11022">
    <property type="entry name" value="PEPTIDOGLYCAN RECOGNITION PROTEIN"/>
    <property type="match status" value="1"/>
</dbReference>
<evidence type="ECO:0000256" key="6">
    <source>
        <dbReference type="PIRNR" id="PIRNR037945"/>
    </source>
</evidence>
<keyword evidence="2 6" id="KW-0399">Innate immunity</keyword>
<keyword evidence="5" id="KW-1015">Disulfide bond</keyword>
<evidence type="ECO:0000256" key="4">
    <source>
        <dbReference type="ARBA" id="ARBA00022859"/>
    </source>
</evidence>
<dbReference type="GeneID" id="105360504"/>
<feature type="domain" description="Peptidoglycan recognition protein family" evidence="10">
    <location>
        <begin position="29"/>
        <end position="173"/>
    </location>
</feature>
<dbReference type="KEGG" id="csol:105360504"/>
<dbReference type="GO" id="GO:0045087">
    <property type="term" value="P:innate immune response"/>
    <property type="evidence" value="ECO:0007669"/>
    <property type="project" value="UniProtKB-KW"/>
</dbReference>
<dbReference type="RefSeq" id="XP_011495714.1">
    <property type="nucleotide sequence ID" value="XM_011497412.1"/>
</dbReference>
<dbReference type="InterPro" id="IPR036505">
    <property type="entry name" value="Amidase/PGRP_sf"/>
</dbReference>
<dbReference type="InterPro" id="IPR002502">
    <property type="entry name" value="Amidase_domain"/>
</dbReference>
<keyword evidence="4 6" id="KW-0391">Immunity</keyword>
<dbReference type="FunFam" id="3.40.80.10:FF:000001">
    <property type="entry name" value="Peptidoglycan recognition protein 1"/>
    <property type="match status" value="1"/>
</dbReference>
<dbReference type="GO" id="GO:0042834">
    <property type="term" value="F:peptidoglycan binding"/>
    <property type="evidence" value="ECO:0007669"/>
    <property type="project" value="InterPro"/>
</dbReference>
<protein>
    <recommendedName>
        <fullName evidence="6">Peptidoglycan-recognition protein</fullName>
    </recommendedName>
</protein>
<evidence type="ECO:0000259" key="9">
    <source>
        <dbReference type="SMART" id="SM00644"/>
    </source>
</evidence>
<evidence type="ECO:0000256" key="7">
    <source>
        <dbReference type="PIRSR" id="PIRSR037945-1"/>
    </source>
</evidence>
<evidence type="ECO:0000259" key="10">
    <source>
        <dbReference type="SMART" id="SM00701"/>
    </source>
</evidence>
<organism evidence="11 12">
    <name type="scientific">Ceratosolen solmsi marchali</name>
    <dbReference type="NCBI Taxonomy" id="326594"/>
    <lineage>
        <taxon>Eukaryota</taxon>
        <taxon>Metazoa</taxon>
        <taxon>Ecdysozoa</taxon>
        <taxon>Arthropoda</taxon>
        <taxon>Hexapoda</taxon>
        <taxon>Insecta</taxon>
        <taxon>Pterygota</taxon>
        <taxon>Neoptera</taxon>
        <taxon>Endopterygota</taxon>
        <taxon>Hymenoptera</taxon>
        <taxon>Apocrita</taxon>
        <taxon>Proctotrupomorpha</taxon>
        <taxon>Chalcidoidea</taxon>
        <taxon>Agaonidae</taxon>
        <taxon>Agaoninae</taxon>
        <taxon>Ceratosolen</taxon>
    </lineage>
</organism>
<reference evidence="12" key="1">
    <citation type="submission" date="2025-08" db="UniProtKB">
        <authorList>
            <consortium name="RefSeq"/>
        </authorList>
    </citation>
    <scope>IDENTIFICATION</scope>
</reference>
<evidence type="ECO:0000256" key="3">
    <source>
        <dbReference type="ARBA" id="ARBA00022729"/>
    </source>
</evidence>
<keyword evidence="3 8" id="KW-0732">Signal</keyword>
<feature type="disulfide bond" evidence="7">
    <location>
        <begin position="67"/>
        <end position="73"/>
    </location>
</feature>
<dbReference type="Gene3D" id="3.40.80.10">
    <property type="entry name" value="Peptidoglycan recognition protein-like"/>
    <property type="match status" value="1"/>
</dbReference>
<dbReference type="SMART" id="SM00644">
    <property type="entry name" value="Ami_2"/>
    <property type="match status" value="1"/>
</dbReference>
<dbReference type="Pfam" id="PF01510">
    <property type="entry name" value="Amidase_2"/>
    <property type="match status" value="1"/>
</dbReference>
<evidence type="ECO:0000256" key="2">
    <source>
        <dbReference type="ARBA" id="ARBA00022588"/>
    </source>
</evidence>
<dbReference type="InterPro" id="IPR006619">
    <property type="entry name" value="PGRP_domain_met/bac"/>
</dbReference>
<dbReference type="SMART" id="SM00701">
    <property type="entry name" value="PGRP"/>
    <property type="match status" value="1"/>
</dbReference>
<dbReference type="GO" id="GO:0008745">
    <property type="term" value="F:N-acetylmuramoyl-L-alanine amidase activity"/>
    <property type="evidence" value="ECO:0007669"/>
    <property type="project" value="InterPro"/>
</dbReference>
<dbReference type="InterPro" id="IPR017331">
    <property type="entry name" value="Peptidoglycan_recognition"/>
</dbReference>